<dbReference type="GO" id="GO:0006412">
    <property type="term" value="P:translation"/>
    <property type="evidence" value="ECO:0007669"/>
    <property type="project" value="UniProtKB-UniRule"/>
</dbReference>
<evidence type="ECO:0000256" key="4">
    <source>
        <dbReference type="ARBA" id="ARBA00022884"/>
    </source>
</evidence>
<dbReference type="NCBIfam" id="NF003258">
    <property type="entry name" value="PRK04219.1"/>
    <property type="match status" value="1"/>
</dbReference>
<dbReference type="KEGG" id="hdo:MUK72_02560"/>
<keyword evidence="3 7" id="KW-0699">rRNA-binding</keyword>
<dbReference type="Proteomes" id="UP000830542">
    <property type="component" value="Chromosome"/>
</dbReference>
<dbReference type="HAMAP" id="MF_01333_A">
    <property type="entry name" value="Ribosomal_uL5_A"/>
    <property type="match status" value="1"/>
</dbReference>
<evidence type="ECO:0000256" key="3">
    <source>
        <dbReference type="ARBA" id="ARBA00022730"/>
    </source>
</evidence>
<dbReference type="InterPro" id="IPR020929">
    <property type="entry name" value="Ribosomal_uL5_CS"/>
</dbReference>
<dbReference type="GeneID" id="71760694"/>
<dbReference type="InterPro" id="IPR031309">
    <property type="entry name" value="Ribosomal_uL5_C"/>
</dbReference>
<accession>A0AAV3SEC0</accession>
<dbReference type="EMBL" id="BAAADN010000022">
    <property type="protein sequence ID" value="GAA0458226.1"/>
    <property type="molecule type" value="Genomic_DNA"/>
</dbReference>
<dbReference type="Pfam" id="PF00673">
    <property type="entry name" value="Ribosomal_L5_C"/>
    <property type="match status" value="1"/>
</dbReference>
<dbReference type="InterPro" id="IPR002132">
    <property type="entry name" value="Ribosomal_uL5"/>
</dbReference>
<dbReference type="Proteomes" id="UP001500962">
    <property type="component" value="Unassembled WGS sequence"/>
</dbReference>
<feature type="domain" description="Large ribosomal subunit protein uL5 C-terminal" evidence="10">
    <location>
        <begin position="65"/>
        <end position="140"/>
    </location>
</feature>
<reference evidence="11" key="1">
    <citation type="journal article" date="2014" name="Int. J. Syst. Evol. Microbiol.">
        <title>Complete genome sequence of Corynebacterium casei LMG S-19264T (=DSM 44701T), isolated from a smear-ripened cheese.</title>
        <authorList>
            <consortium name="US DOE Joint Genome Institute (JGI-PGF)"/>
            <person name="Walter F."/>
            <person name="Albersmeier A."/>
            <person name="Kalinowski J."/>
            <person name="Ruckert C."/>
        </authorList>
    </citation>
    <scope>NUCLEOTIDE SEQUENCE</scope>
    <source>
        <strain evidence="11">JCM 12289</strain>
    </source>
</reference>
<keyword evidence="5 7" id="KW-0689">Ribosomal protein</keyword>
<dbReference type="GO" id="GO:1990904">
    <property type="term" value="C:ribonucleoprotein complex"/>
    <property type="evidence" value="ECO:0007669"/>
    <property type="project" value="UniProtKB-KW"/>
</dbReference>
<evidence type="ECO:0000256" key="6">
    <source>
        <dbReference type="ARBA" id="ARBA00023274"/>
    </source>
</evidence>
<keyword evidence="2 7" id="KW-0820">tRNA-binding</keyword>
<dbReference type="GO" id="GO:0000049">
    <property type="term" value="F:tRNA binding"/>
    <property type="evidence" value="ECO:0007669"/>
    <property type="project" value="UniProtKB-UniRule"/>
</dbReference>
<evidence type="ECO:0000256" key="8">
    <source>
        <dbReference type="RuleBase" id="RU003930"/>
    </source>
</evidence>
<dbReference type="PROSITE" id="PS00358">
    <property type="entry name" value="RIBOSOMAL_L5"/>
    <property type="match status" value="1"/>
</dbReference>
<comment type="subunit">
    <text evidence="7">Part of the 50S ribosomal subunit; contacts the 5S rRNA and probably tRNA. Forms a bridge to the 30S subunit in the 70S ribosome.</text>
</comment>
<evidence type="ECO:0000313" key="14">
    <source>
        <dbReference type="Proteomes" id="UP001500962"/>
    </source>
</evidence>
<dbReference type="InterPro" id="IPR022803">
    <property type="entry name" value="Ribosomal_uL5_dom_sf"/>
</dbReference>
<comment type="similarity">
    <text evidence="1 7 8">Belongs to the universal ribosomal protein uL5 family.</text>
</comment>
<dbReference type="InterPro" id="IPR057266">
    <property type="entry name" value="Ribosomal_uL5_euk/arc-type"/>
</dbReference>
<proteinExistence type="inferred from homology"/>
<reference evidence="12" key="2">
    <citation type="submission" date="2022-04" db="EMBL/GenBank/DDBJ databases">
        <title>Sequencing and genomic assembly of Halococcus dombrowskii.</title>
        <authorList>
            <person name="Lim S.W."/>
            <person name="MacLea K.S."/>
        </authorList>
    </citation>
    <scope>NUCLEOTIDE SEQUENCE</scope>
    <source>
        <strain evidence="12">H4</strain>
    </source>
</reference>
<evidence type="ECO:0000259" key="10">
    <source>
        <dbReference type="Pfam" id="PF00673"/>
    </source>
</evidence>
<dbReference type="SUPFAM" id="SSF55282">
    <property type="entry name" value="RL5-like"/>
    <property type="match status" value="1"/>
</dbReference>
<dbReference type="PANTHER" id="PTHR11994">
    <property type="entry name" value="60S RIBOSOMAL PROTEIN L11-RELATED"/>
    <property type="match status" value="1"/>
</dbReference>
<dbReference type="RefSeq" id="WP_244703594.1">
    <property type="nucleotide sequence ID" value="NZ_BAAADN010000022.1"/>
</dbReference>
<dbReference type="InterPro" id="IPR031310">
    <property type="entry name" value="Ribosomal_uL5_N"/>
</dbReference>
<gene>
    <name evidence="7" type="primary">rpl5</name>
    <name evidence="11" type="ORF">GCM10008985_13010</name>
    <name evidence="12" type="ORF">MUK72_02560</name>
</gene>
<evidence type="ECO:0000313" key="13">
    <source>
        <dbReference type="Proteomes" id="UP000830542"/>
    </source>
</evidence>
<evidence type="ECO:0000256" key="7">
    <source>
        <dbReference type="HAMAP-Rule" id="MF_01333"/>
    </source>
</evidence>
<dbReference type="GO" id="GO:0005840">
    <property type="term" value="C:ribosome"/>
    <property type="evidence" value="ECO:0007669"/>
    <property type="project" value="UniProtKB-KW"/>
</dbReference>
<protein>
    <recommendedName>
        <fullName evidence="7">Large ribosomal subunit protein uL5</fullName>
    </recommendedName>
</protein>
<dbReference type="EMBL" id="CP095005">
    <property type="protein sequence ID" value="UOO95604.1"/>
    <property type="molecule type" value="Genomic_DNA"/>
</dbReference>
<sequence length="172" mass="19072">MSDAAGFHEMREPVVEKVVVHMGVGQGGRELADAEEILEAVTGQESVRTRAKATRPEFGIREGDPIGTKVTLRGDDAEEFLATALELATIERTQFDETGNFSFGIAEHTEFPNQEYDPNTGIYGMDVTANLARPGARIKRRTKATRSIPGRHRLDIEDAISYLEESYDMEVQ</sequence>
<dbReference type="Gene3D" id="3.30.1440.10">
    <property type="match status" value="1"/>
</dbReference>
<reference evidence="11" key="3">
    <citation type="submission" date="2023-12" db="EMBL/GenBank/DDBJ databases">
        <authorList>
            <person name="Sun Q."/>
            <person name="Inoue M."/>
        </authorList>
    </citation>
    <scope>NUCLEOTIDE SEQUENCE</scope>
    <source>
        <strain evidence="11">JCM 12289</strain>
    </source>
</reference>
<evidence type="ECO:0000256" key="5">
    <source>
        <dbReference type="ARBA" id="ARBA00022980"/>
    </source>
</evidence>
<evidence type="ECO:0000259" key="9">
    <source>
        <dbReference type="Pfam" id="PF00281"/>
    </source>
</evidence>
<evidence type="ECO:0000313" key="12">
    <source>
        <dbReference type="EMBL" id="UOO95604.1"/>
    </source>
</evidence>
<dbReference type="GO" id="GO:0003735">
    <property type="term" value="F:structural constituent of ribosome"/>
    <property type="evidence" value="ECO:0007669"/>
    <property type="project" value="InterPro"/>
</dbReference>
<dbReference type="InterPro" id="IPR022804">
    <property type="entry name" value="Ribosomal_uL5_arc"/>
</dbReference>
<feature type="domain" description="Large ribosomal subunit protein uL5 N-terminal" evidence="9">
    <location>
        <begin position="9"/>
        <end position="61"/>
    </location>
</feature>
<dbReference type="AlphaFoldDB" id="A0AAV3SEC0"/>
<evidence type="ECO:0000313" key="11">
    <source>
        <dbReference type="EMBL" id="GAA0458226.1"/>
    </source>
</evidence>
<evidence type="ECO:0000256" key="1">
    <source>
        <dbReference type="ARBA" id="ARBA00008553"/>
    </source>
</evidence>
<dbReference type="FunFam" id="3.30.1440.10:FF:000002">
    <property type="entry name" value="60S ribosomal protein L11"/>
    <property type="match status" value="1"/>
</dbReference>
<dbReference type="Pfam" id="PF00281">
    <property type="entry name" value="Ribosomal_L5"/>
    <property type="match status" value="1"/>
</dbReference>
<keyword evidence="13" id="KW-1185">Reference proteome</keyword>
<evidence type="ECO:0000256" key="2">
    <source>
        <dbReference type="ARBA" id="ARBA00022555"/>
    </source>
</evidence>
<dbReference type="GO" id="GO:0019843">
    <property type="term" value="F:rRNA binding"/>
    <property type="evidence" value="ECO:0007669"/>
    <property type="project" value="UniProtKB-UniRule"/>
</dbReference>
<comment type="function">
    <text evidence="7">This is 1 of the proteins that bind and probably mediate the attachment of the 5S RNA into the large ribosomal subunit, where it forms part of the central protuberance. In the 70S ribosome it contacts protein S13 of the 30S subunit (bridge B1b), connecting the 2 subunits; this bridge is implicated in subunit movement. May contact the P site tRNA; the 5S rRNA and some of its associated proteins might help stabilize positioning of ribosome-bound tRNAs.</text>
</comment>
<keyword evidence="4 7" id="KW-0694">RNA-binding</keyword>
<dbReference type="PIRSF" id="PIRSF002161">
    <property type="entry name" value="Ribosomal_L5"/>
    <property type="match status" value="1"/>
</dbReference>
<keyword evidence="6 7" id="KW-0687">Ribonucleoprotein</keyword>
<name>A0AAV3SEC0_HALDO</name>
<organism evidence="11 14">
    <name type="scientific">Halococcus dombrowskii</name>
    <dbReference type="NCBI Taxonomy" id="179637"/>
    <lineage>
        <taxon>Archaea</taxon>
        <taxon>Methanobacteriati</taxon>
        <taxon>Methanobacteriota</taxon>
        <taxon>Stenosarchaea group</taxon>
        <taxon>Halobacteria</taxon>
        <taxon>Halobacteriales</taxon>
        <taxon>Halococcaceae</taxon>
        <taxon>Halococcus</taxon>
    </lineage>
</organism>